<proteinExistence type="predicted"/>
<dbReference type="WBParaSite" id="RSKR_0000809250.1">
    <property type="protein sequence ID" value="RSKR_0000809250.1"/>
    <property type="gene ID" value="RSKR_0000809250"/>
</dbReference>
<reference evidence="2" key="1">
    <citation type="submission" date="2016-11" db="UniProtKB">
        <authorList>
            <consortium name="WormBaseParasite"/>
        </authorList>
    </citation>
    <scope>IDENTIFICATION</scope>
    <source>
        <strain evidence="2">KR3021</strain>
    </source>
</reference>
<evidence type="ECO:0000313" key="1">
    <source>
        <dbReference type="Proteomes" id="UP000095286"/>
    </source>
</evidence>
<name>A0AC35U6E7_9BILA</name>
<evidence type="ECO:0000313" key="2">
    <source>
        <dbReference type="WBParaSite" id="RSKR_0000809250.1"/>
    </source>
</evidence>
<organism evidence="1 2">
    <name type="scientific">Rhabditophanes sp. KR3021</name>
    <dbReference type="NCBI Taxonomy" id="114890"/>
    <lineage>
        <taxon>Eukaryota</taxon>
        <taxon>Metazoa</taxon>
        <taxon>Ecdysozoa</taxon>
        <taxon>Nematoda</taxon>
        <taxon>Chromadorea</taxon>
        <taxon>Rhabditida</taxon>
        <taxon>Tylenchina</taxon>
        <taxon>Panagrolaimomorpha</taxon>
        <taxon>Strongyloidoidea</taxon>
        <taxon>Alloionematidae</taxon>
        <taxon>Rhabditophanes</taxon>
    </lineage>
</organism>
<protein>
    <submittedName>
        <fullName evidence="2">Uncharacterized protein</fullName>
    </submittedName>
</protein>
<dbReference type="Proteomes" id="UP000095286">
    <property type="component" value="Unplaced"/>
</dbReference>
<accession>A0AC35U6E7</accession>
<sequence>MKKIKRRLSTAFRGSSHNSKNHGLAADNASTCLANDIDILHVSRNQHGSTFSPNYANYYNGVENSSGNMSNYGAWNMSNSIGYLVEKIHPDSLLIEDNAYHNNNLRHNNNFGSQYLPKRYSSYNQLTQADRLNANYGSLNQQHIYIQNTNNNSYYKNYKQNNNPTQGLYYPQQLAYQKTAQKMNDFSKNKSSSKNSLNSTKMSRPASIAALSNSSFSFLTSQQDLHQQPQVVISNISVKSIGTDSKYSNNDKKQVNPQPITSAASFNGNSENFKPNIIMRSKQFNSAILPTKDDNLKNQKVKKERTNSWGVSRFFPSRSNLNSNNRKLK</sequence>